<sequence length="102" mass="11140">MAADAAALGIDLSAYLARVADRSAEIVLWEGNVPAWRVWSRAQTQWRYAGLHGAIVGLDYDAVARIAEGLLVPWDEQLIDDIAACEAVVLEIARQREAARGH</sequence>
<dbReference type="Proteomes" id="UP000257706">
    <property type="component" value="Unassembled WGS sequence"/>
</dbReference>
<gene>
    <name evidence="1" type="ORF">DCK97_09250</name>
</gene>
<evidence type="ECO:0000313" key="1">
    <source>
        <dbReference type="EMBL" id="HAE47591.1"/>
    </source>
</evidence>
<dbReference type="InterPro" id="IPR014915">
    <property type="entry name" value="Phage_TLS_TfmB"/>
</dbReference>
<protein>
    <submittedName>
        <fullName evidence="1">Uncharacterized protein</fullName>
    </submittedName>
</protein>
<organism evidence="1 2">
    <name type="scientific">Tistrella mobilis</name>
    <dbReference type="NCBI Taxonomy" id="171437"/>
    <lineage>
        <taxon>Bacteria</taxon>
        <taxon>Pseudomonadati</taxon>
        <taxon>Pseudomonadota</taxon>
        <taxon>Alphaproteobacteria</taxon>
        <taxon>Geminicoccales</taxon>
        <taxon>Geminicoccaceae</taxon>
        <taxon>Tistrella</taxon>
    </lineage>
</organism>
<evidence type="ECO:0000313" key="2">
    <source>
        <dbReference type="Proteomes" id="UP000257706"/>
    </source>
</evidence>
<proteinExistence type="predicted"/>
<comment type="caution">
    <text evidence="1">The sequence shown here is derived from an EMBL/GenBank/DDBJ whole genome shotgun (WGS) entry which is preliminary data.</text>
</comment>
<name>A0A3B9II84_9PROT</name>
<dbReference type="AlphaFoldDB" id="A0A3B9II84"/>
<dbReference type="EMBL" id="DMAI01000143">
    <property type="protein sequence ID" value="HAE47591.1"/>
    <property type="molecule type" value="Genomic_DNA"/>
</dbReference>
<accession>A0A3B9II84</accession>
<reference evidence="1 2" key="1">
    <citation type="journal article" date="2018" name="Nat. Biotechnol.">
        <title>A standardized bacterial taxonomy based on genome phylogeny substantially revises the tree of life.</title>
        <authorList>
            <person name="Parks D.H."/>
            <person name="Chuvochina M."/>
            <person name="Waite D.W."/>
            <person name="Rinke C."/>
            <person name="Skarshewski A."/>
            <person name="Chaumeil P.A."/>
            <person name="Hugenholtz P."/>
        </authorList>
    </citation>
    <scope>NUCLEOTIDE SEQUENCE [LARGE SCALE GENOMIC DNA]</scope>
    <source>
        <strain evidence="1">UBA8739</strain>
    </source>
</reference>
<dbReference type="Pfam" id="PF08809">
    <property type="entry name" value="DUF1799"/>
    <property type="match status" value="1"/>
</dbReference>